<keyword evidence="5 7" id="KW-0687">Ribonucleoprotein</keyword>
<organism evidence="11 12">
    <name type="scientific">Candidatus Wildermuthbacteria bacterium RIFCSPHIGHO2_02_FULL_47_17</name>
    <dbReference type="NCBI Taxonomy" id="1802452"/>
    <lineage>
        <taxon>Bacteria</taxon>
        <taxon>Candidatus Wildermuthiibacteriota</taxon>
    </lineage>
</organism>
<evidence type="ECO:0000256" key="6">
    <source>
        <dbReference type="ARBA" id="ARBA00035207"/>
    </source>
</evidence>
<evidence type="ECO:0000256" key="4">
    <source>
        <dbReference type="ARBA" id="ARBA00022980"/>
    </source>
</evidence>
<evidence type="ECO:0000256" key="9">
    <source>
        <dbReference type="RuleBase" id="RU004006"/>
    </source>
</evidence>
<dbReference type="InterPro" id="IPR036394">
    <property type="entry name" value="Ribosomal_uL22_sf"/>
</dbReference>
<dbReference type="PROSITE" id="PS00464">
    <property type="entry name" value="RIBOSOMAL_L22"/>
    <property type="match status" value="1"/>
</dbReference>
<dbReference type="CDD" id="cd00336">
    <property type="entry name" value="Ribosomal_L22"/>
    <property type="match status" value="1"/>
</dbReference>
<evidence type="ECO:0000256" key="5">
    <source>
        <dbReference type="ARBA" id="ARBA00023274"/>
    </source>
</evidence>
<evidence type="ECO:0000256" key="8">
    <source>
        <dbReference type="RuleBase" id="RU004005"/>
    </source>
</evidence>
<evidence type="ECO:0000256" key="1">
    <source>
        <dbReference type="ARBA" id="ARBA00009451"/>
    </source>
</evidence>
<keyword evidence="3 7" id="KW-0694">RNA-binding</keyword>
<accession>A0A1G2R4L4</accession>
<proteinExistence type="inferred from homology"/>
<dbReference type="HAMAP" id="MF_01331_B">
    <property type="entry name" value="Ribosomal_uL22_B"/>
    <property type="match status" value="1"/>
</dbReference>
<dbReference type="InterPro" id="IPR047867">
    <property type="entry name" value="Ribosomal_uL22_bac/org-type"/>
</dbReference>
<dbReference type="SUPFAM" id="SSF54843">
    <property type="entry name" value="Ribosomal protein L22"/>
    <property type="match status" value="1"/>
</dbReference>
<evidence type="ECO:0000256" key="2">
    <source>
        <dbReference type="ARBA" id="ARBA00022730"/>
    </source>
</evidence>
<evidence type="ECO:0000256" key="7">
    <source>
        <dbReference type="HAMAP-Rule" id="MF_01331"/>
    </source>
</evidence>
<evidence type="ECO:0000256" key="10">
    <source>
        <dbReference type="RuleBase" id="RU004008"/>
    </source>
</evidence>
<dbReference type="PANTHER" id="PTHR13501">
    <property type="entry name" value="CHLOROPLAST 50S RIBOSOMAL PROTEIN L22-RELATED"/>
    <property type="match status" value="1"/>
</dbReference>
<comment type="similarity">
    <text evidence="1 7 8">Belongs to the universal ribosomal protein uL22 family.</text>
</comment>
<dbReference type="NCBIfam" id="TIGR01044">
    <property type="entry name" value="rplV_bact"/>
    <property type="match status" value="1"/>
</dbReference>
<evidence type="ECO:0000313" key="12">
    <source>
        <dbReference type="Proteomes" id="UP000179258"/>
    </source>
</evidence>
<keyword evidence="4 7" id="KW-0689">Ribosomal protein</keyword>
<reference evidence="11 12" key="1">
    <citation type="journal article" date="2016" name="Nat. Commun.">
        <title>Thousands of microbial genomes shed light on interconnected biogeochemical processes in an aquifer system.</title>
        <authorList>
            <person name="Anantharaman K."/>
            <person name="Brown C.T."/>
            <person name="Hug L.A."/>
            <person name="Sharon I."/>
            <person name="Castelle C.J."/>
            <person name="Probst A.J."/>
            <person name="Thomas B.C."/>
            <person name="Singh A."/>
            <person name="Wilkins M.J."/>
            <person name="Karaoz U."/>
            <person name="Brodie E.L."/>
            <person name="Williams K.H."/>
            <person name="Hubbard S.S."/>
            <person name="Banfield J.F."/>
        </authorList>
    </citation>
    <scope>NUCLEOTIDE SEQUENCE [LARGE SCALE GENOMIC DNA]</scope>
</reference>
<dbReference type="Gene3D" id="3.90.470.10">
    <property type="entry name" value="Ribosomal protein L22/L17"/>
    <property type="match status" value="1"/>
</dbReference>
<dbReference type="AlphaFoldDB" id="A0A1G2R4L4"/>
<sequence>MSVTAKLNHLRIAPRKVRMVADLIRGKAVEDAEKILQFQIKRGAEPMLKLLKSAMANAKQGHLAENKLYISKITVDEGPKLKRSMPRSRGRAYPIQKKTSHITIFLDEKNKNDS</sequence>
<dbReference type="GO" id="GO:0022625">
    <property type="term" value="C:cytosolic large ribosomal subunit"/>
    <property type="evidence" value="ECO:0007669"/>
    <property type="project" value="TreeGrafter"/>
</dbReference>
<comment type="subunit">
    <text evidence="7 9">Part of the 50S ribosomal subunit.</text>
</comment>
<dbReference type="InterPro" id="IPR018260">
    <property type="entry name" value="Ribosomal_uL22_CS"/>
</dbReference>
<dbReference type="Pfam" id="PF00237">
    <property type="entry name" value="Ribosomal_L22"/>
    <property type="match status" value="1"/>
</dbReference>
<comment type="function">
    <text evidence="7">The globular domain of the protein is located near the polypeptide exit tunnel on the outside of the subunit, while an extended beta-hairpin is found that lines the wall of the exit tunnel in the center of the 70S ribosome.</text>
</comment>
<keyword evidence="2 7" id="KW-0699">rRNA-binding</keyword>
<dbReference type="EMBL" id="MHTX01000033">
    <property type="protein sequence ID" value="OHA67804.1"/>
    <property type="molecule type" value="Genomic_DNA"/>
</dbReference>
<evidence type="ECO:0000256" key="3">
    <source>
        <dbReference type="ARBA" id="ARBA00022884"/>
    </source>
</evidence>
<dbReference type="InterPro" id="IPR001063">
    <property type="entry name" value="Ribosomal_uL22"/>
</dbReference>
<dbReference type="PANTHER" id="PTHR13501:SF8">
    <property type="entry name" value="LARGE RIBOSOMAL SUBUNIT PROTEIN UL22M"/>
    <property type="match status" value="1"/>
</dbReference>
<dbReference type="GO" id="GO:0019843">
    <property type="term" value="F:rRNA binding"/>
    <property type="evidence" value="ECO:0007669"/>
    <property type="project" value="UniProtKB-UniRule"/>
</dbReference>
<name>A0A1G2R4L4_9BACT</name>
<gene>
    <name evidence="7" type="primary">rplV</name>
    <name evidence="11" type="ORF">A3D59_03090</name>
</gene>
<comment type="function">
    <text evidence="7 10">This protein binds specifically to 23S rRNA; its binding is stimulated by other ribosomal proteins, e.g., L4, L17, and L20. It is important during the early stages of 50S assembly. It makes multiple contacts with different domains of the 23S rRNA in the assembled 50S subunit and ribosome.</text>
</comment>
<evidence type="ECO:0000313" key="11">
    <source>
        <dbReference type="EMBL" id="OHA67804.1"/>
    </source>
</evidence>
<dbReference type="InterPro" id="IPR005727">
    <property type="entry name" value="Ribosomal_uL22_bac/chlpt-type"/>
</dbReference>
<comment type="caution">
    <text evidence="11">The sequence shown here is derived from an EMBL/GenBank/DDBJ whole genome shotgun (WGS) entry which is preliminary data.</text>
</comment>
<dbReference type="GO" id="GO:0006412">
    <property type="term" value="P:translation"/>
    <property type="evidence" value="ECO:0007669"/>
    <property type="project" value="UniProtKB-UniRule"/>
</dbReference>
<protein>
    <recommendedName>
        <fullName evidence="6 7">Large ribosomal subunit protein uL22</fullName>
    </recommendedName>
</protein>
<dbReference type="Proteomes" id="UP000179258">
    <property type="component" value="Unassembled WGS sequence"/>
</dbReference>
<dbReference type="GO" id="GO:0003735">
    <property type="term" value="F:structural constituent of ribosome"/>
    <property type="evidence" value="ECO:0007669"/>
    <property type="project" value="InterPro"/>
</dbReference>